<name>A0A1H8UEW9_9RHOB</name>
<evidence type="ECO:0000313" key="2">
    <source>
        <dbReference type="Proteomes" id="UP000198893"/>
    </source>
</evidence>
<proteinExistence type="predicted"/>
<dbReference type="AlphaFoldDB" id="A0A1H8UEW9"/>
<dbReference type="EMBL" id="FODS01000019">
    <property type="protein sequence ID" value="SEP01414.1"/>
    <property type="molecule type" value="Genomic_DNA"/>
</dbReference>
<dbReference type="Proteomes" id="UP000198893">
    <property type="component" value="Unassembled WGS sequence"/>
</dbReference>
<reference evidence="1 2" key="1">
    <citation type="submission" date="2016-10" db="EMBL/GenBank/DDBJ databases">
        <authorList>
            <person name="de Groot N.N."/>
        </authorList>
    </citation>
    <scope>NUCLEOTIDE SEQUENCE [LARGE SCALE GENOMIC DNA]</scope>
    <source>
        <strain evidence="1 2">DSM 27842</strain>
    </source>
</reference>
<evidence type="ECO:0000313" key="1">
    <source>
        <dbReference type="EMBL" id="SEP01414.1"/>
    </source>
</evidence>
<protein>
    <submittedName>
        <fullName evidence="1">Uncharacterized protein</fullName>
    </submittedName>
</protein>
<accession>A0A1H8UEW9</accession>
<keyword evidence="2" id="KW-1185">Reference proteome</keyword>
<dbReference type="OrthoDB" id="7857449at2"/>
<dbReference type="STRING" id="569882.SAMN04490248_11977"/>
<dbReference type="RefSeq" id="WP_093119595.1">
    <property type="nucleotide sequence ID" value="NZ_FODS01000019.1"/>
</dbReference>
<organism evidence="1 2">
    <name type="scientific">Salinihabitans flavidus</name>
    <dbReference type="NCBI Taxonomy" id="569882"/>
    <lineage>
        <taxon>Bacteria</taxon>
        <taxon>Pseudomonadati</taxon>
        <taxon>Pseudomonadota</taxon>
        <taxon>Alphaproteobacteria</taxon>
        <taxon>Rhodobacterales</taxon>
        <taxon>Roseobacteraceae</taxon>
        <taxon>Salinihabitans</taxon>
    </lineage>
</organism>
<sequence length="118" mass="13494">MIKHRGFPGRLPGSDFQFTIRRANPKGAAPLVRRERYRDRRPVDRRADAAFMEALWQQFGDEPFERGNLDAGRLSWLFGREVVPAEDPFDPESYEALLVIDVAVARASFPEIFEEGTA</sequence>
<gene>
    <name evidence="1" type="ORF">SAMN04490248_11977</name>
</gene>